<reference evidence="2 3" key="1">
    <citation type="journal article" date="2016" name="Environ. Microbiol.">
        <title>Genomic resolution of a cold subsurface aquifer community provides metabolic insights for novel microbes adapted to high CO concentrations.</title>
        <authorList>
            <person name="Probst A.J."/>
            <person name="Castelle C.J."/>
            <person name="Singh A."/>
            <person name="Brown C.T."/>
            <person name="Anantharaman K."/>
            <person name="Sharon I."/>
            <person name="Hug L.A."/>
            <person name="Burstein D."/>
            <person name="Emerson J.B."/>
            <person name="Thomas B.C."/>
            <person name="Banfield J.F."/>
        </authorList>
    </citation>
    <scope>NUCLEOTIDE SEQUENCE [LARGE SCALE GENOMIC DNA]</scope>
    <source>
        <strain evidence="2">CG2_30_43_9</strain>
    </source>
</reference>
<protein>
    <recommendedName>
        <fullName evidence="4">Peptidoglycan binding-like domain-containing protein</fullName>
    </recommendedName>
</protein>
<keyword evidence="1" id="KW-0732">Signal</keyword>
<dbReference type="InterPro" id="IPR036366">
    <property type="entry name" value="PGBDSf"/>
</dbReference>
<dbReference type="EMBL" id="MNYX01000077">
    <property type="protein sequence ID" value="OIP64420.1"/>
    <property type="molecule type" value="Genomic_DNA"/>
</dbReference>
<comment type="caution">
    <text evidence="2">The sequence shown here is derived from an EMBL/GenBank/DDBJ whole genome shotgun (WGS) entry which is preliminary data.</text>
</comment>
<proteinExistence type="predicted"/>
<name>A0A1J5FWA6_9BACT</name>
<dbReference type="AlphaFoldDB" id="A0A1J5FWA6"/>
<feature type="chain" id="PRO_5013357770" description="Peptidoglycan binding-like domain-containing protein" evidence="1">
    <location>
        <begin position="33"/>
        <end position="1085"/>
    </location>
</feature>
<accession>A0A1J5FWA6</accession>
<dbReference type="Proteomes" id="UP000182059">
    <property type="component" value="Unassembled WGS sequence"/>
</dbReference>
<feature type="signal peptide" evidence="1">
    <location>
        <begin position="1"/>
        <end position="32"/>
    </location>
</feature>
<evidence type="ECO:0008006" key="4">
    <source>
        <dbReference type="Google" id="ProtNLM"/>
    </source>
</evidence>
<sequence>MTTIISSKSAKFAAGLVGLVAGVAMFAITAQAATFTTNLKQGSTGADVKNLQLVLNMSADTQVSVTGAGSPGNETSYFGPATKAAVIKFQNKYASEILAPVGLTSGTGYVGPSTRAKLNTTDGTTTGLVPGCTSTVGFSPTTGASCASGVVTTTTTVPGCTSTVGFSPTTGQKCDASTTTGTVVASGPVSVSLANDNPAASSVVAGQATADLAHFAFTGSGTITNIKLMRTGISANSTLSNVYLYNGNVRVSDSVSVNNTDSSITFNNLGIAVNGSLTLSVKADIASSGTGQIVAVQLVGYTTSGNDMSTVSISGNYMNVAGTSLATVSASSTSATTASINAGTMGQVFWTGTVSVSTRSVALKGAAFKYVGSATTDAIANLKVFVNGVAVGSASSVDPVTNRLSFDFGSSPVTLNTGSQTLELRGDIIKGSNRSAQFNLENAGDLMVMDTQVGVNVGVTAPTTTTFAAQNGTNVSINTGSITTTIDPAFTNLTNVTGGATGAVIGKFNLQAYGEDIKVSTLYVTPTITGSTPVPNGLNNVALFYNGSQVGSSQNMAGTSTPLTFSLGSSLIVSAGTTGSLEVRADIQSAANVNYTAGTASVILVAGSSNGQGQSSSATLAVPTTDAGTTGLTVTTGALSIAMAPGYASNQTVNPNTSNVKVGSYVIQNTSTTEGVNITNLAVALTATTTNMSNLRTSETSGSGAIGIAPQATNNFSVNFTLDPGQTKTIDIMADLGAATSGVIITTLLPTAQGSGSHVVLTPGSATTGQTLTIQTGSVAVPTLNAAPASMAAQFIVGGTQNLATSQYNFVATNGVATISELKFTVGGSAMTSTTTPITTVTVGGKSAPVVSGVAYLTGLNISVPNSPAGANVNVQASFGSVGTNGIPSNQTATTSLTYMKYTIGGVTTSTSTIAVVGNTYTLVGTKPTVTVQDSSDSLLNGSVKVAEVTVSADAAGDLKLTALPISVTSTGAVTVASSTNNIVVKDTAGNTVTTTNTYLLVTAGGTGTDTINFTNGDTITAGSSKTYRIYVTAATVSGAVNTTSLSTKLGVSSSFTWTDQNGGVAGITGANIYNYPDTTSVITN</sequence>
<evidence type="ECO:0000313" key="3">
    <source>
        <dbReference type="Proteomes" id="UP000182059"/>
    </source>
</evidence>
<evidence type="ECO:0000256" key="1">
    <source>
        <dbReference type="SAM" id="SignalP"/>
    </source>
</evidence>
<dbReference type="InterPro" id="IPR036365">
    <property type="entry name" value="PGBD-like_sf"/>
</dbReference>
<evidence type="ECO:0000313" key="2">
    <source>
        <dbReference type="EMBL" id="OIP64420.1"/>
    </source>
</evidence>
<dbReference type="SUPFAM" id="SSF47090">
    <property type="entry name" value="PGBD-like"/>
    <property type="match status" value="1"/>
</dbReference>
<dbReference type="Gene3D" id="1.10.101.10">
    <property type="entry name" value="PGBD-like superfamily/PGBD"/>
    <property type="match status" value="1"/>
</dbReference>
<gene>
    <name evidence="2" type="ORF">AUK15_03285</name>
</gene>
<organism evidence="2 3">
    <name type="scientific">Candidatus Nomurabacteria bacterium CG2_30_43_9</name>
    <dbReference type="NCBI Taxonomy" id="1805283"/>
    <lineage>
        <taxon>Bacteria</taxon>
        <taxon>Candidatus Nomuraibacteriota</taxon>
    </lineage>
</organism>